<dbReference type="PANTHER" id="PTHR43280:SF2">
    <property type="entry name" value="HTH-TYPE TRANSCRIPTIONAL REGULATOR EXSA"/>
    <property type="match status" value="1"/>
</dbReference>
<keyword evidence="6" id="KW-1185">Reference proteome</keyword>
<gene>
    <name evidence="5" type="ORF">QQS35_21555</name>
</gene>
<dbReference type="InterPro" id="IPR018060">
    <property type="entry name" value="HTH_AraC"/>
</dbReference>
<dbReference type="PRINTS" id="PR00032">
    <property type="entry name" value="HTHARAC"/>
</dbReference>
<accession>A0ABT7LAY6</accession>
<dbReference type="SUPFAM" id="SSF46689">
    <property type="entry name" value="Homeodomain-like"/>
    <property type="match status" value="2"/>
</dbReference>
<keyword evidence="3" id="KW-0804">Transcription</keyword>
<evidence type="ECO:0000256" key="3">
    <source>
        <dbReference type="ARBA" id="ARBA00023163"/>
    </source>
</evidence>
<dbReference type="Gene3D" id="1.10.10.60">
    <property type="entry name" value="Homeodomain-like"/>
    <property type="match status" value="2"/>
</dbReference>
<dbReference type="RefSeq" id="WP_285934319.1">
    <property type="nucleotide sequence ID" value="NZ_JASTZU010000063.1"/>
</dbReference>
<evidence type="ECO:0000256" key="2">
    <source>
        <dbReference type="ARBA" id="ARBA00023125"/>
    </source>
</evidence>
<dbReference type="InterPro" id="IPR009057">
    <property type="entry name" value="Homeodomain-like_sf"/>
</dbReference>
<keyword evidence="2" id="KW-0238">DNA-binding</keyword>
<dbReference type="InterPro" id="IPR020449">
    <property type="entry name" value="Tscrpt_reg_AraC-type_HTH"/>
</dbReference>
<dbReference type="Pfam" id="PF12833">
    <property type="entry name" value="HTH_18"/>
    <property type="match status" value="1"/>
</dbReference>
<proteinExistence type="predicted"/>
<sequence length="288" mass="33659">MNQVSINAYNLPLVREVGFMSDKEGIMRHPERNMDKINVFVYVKQGSIHVIESGIEYHIKQGTYLFLRKGIPHWGEKHYTPGTEWYYIHFYDAPQQESNSEYSSFQQASMILEDTYDKQLTLPKVGKVFQPEYVEILLAKLLDRYDTPSPIRPLSLSVMTYELFVDLYRNKHDENKDKKTHRIVGKVIELCRNSSKNKLSGQDISKAIGMNYAYLSSLFREQTGKTITQFQNELLIEKAIRLFKEDTLNVSEVSSYLGFSNPFYFSRVFKKVTGISPSTYLNQNYRNY</sequence>
<evidence type="ECO:0000313" key="6">
    <source>
        <dbReference type="Proteomes" id="UP001235343"/>
    </source>
</evidence>
<reference evidence="5 6" key="1">
    <citation type="submission" date="2023-06" db="EMBL/GenBank/DDBJ databases">
        <title>Aquibacillus rhizosphaerae LR5S19.</title>
        <authorList>
            <person name="Sun J.-Q."/>
        </authorList>
    </citation>
    <scope>NUCLEOTIDE SEQUENCE [LARGE SCALE GENOMIC DNA]</scope>
    <source>
        <strain evidence="5 6">LR5S19</strain>
    </source>
</reference>
<dbReference type="PANTHER" id="PTHR43280">
    <property type="entry name" value="ARAC-FAMILY TRANSCRIPTIONAL REGULATOR"/>
    <property type="match status" value="1"/>
</dbReference>
<dbReference type="InterPro" id="IPR037923">
    <property type="entry name" value="HTH-like"/>
</dbReference>
<dbReference type="SMART" id="SM00342">
    <property type="entry name" value="HTH_ARAC"/>
    <property type="match status" value="1"/>
</dbReference>
<comment type="caution">
    <text evidence="5">The sequence shown here is derived from an EMBL/GenBank/DDBJ whole genome shotgun (WGS) entry which is preliminary data.</text>
</comment>
<dbReference type="Proteomes" id="UP001235343">
    <property type="component" value="Unassembled WGS sequence"/>
</dbReference>
<feature type="domain" description="HTH araC/xylS-type" evidence="4">
    <location>
        <begin position="185"/>
        <end position="283"/>
    </location>
</feature>
<evidence type="ECO:0000256" key="1">
    <source>
        <dbReference type="ARBA" id="ARBA00023015"/>
    </source>
</evidence>
<keyword evidence="1" id="KW-0805">Transcription regulation</keyword>
<protein>
    <submittedName>
        <fullName evidence="5">AraC family transcriptional regulator</fullName>
    </submittedName>
</protein>
<dbReference type="PROSITE" id="PS01124">
    <property type="entry name" value="HTH_ARAC_FAMILY_2"/>
    <property type="match status" value="1"/>
</dbReference>
<name>A0ABT7LAY6_9BACI</name>
<evidence type="ECO:0000259" key="4">
    <source>
        <dbReference type="PROSITE" id="PS01124"/>
    </source>
</evidence>
<evidence type="ECO:0000313" key="5">
    <source>
        <dbReference type="EMBL" id="MDL4843027.1"/>
    </source>
</evidence>
<dbReference type="SUPFAM" id="SSF51215">
    <property type="entry name" value="Regulatory protein AraC"/>
    <property type="match status" value="1"/>
</dbReference>
<dbReference type="EMBL" id="JASTZU010000063">
    <property type="protein sequence ID" value="MDL4843027.1"/>
    <property type="molecule type" value="Genomic_DNA"/>
</dbReference>
<organism evidence="5 6">
    <name type="scientific">Aquibacillus rhizosphaerae</name>
    <dbReference type="NCBI Taxonomy" id="3051431"/>
    <lineage>
        <taxon>Bacteria</taxon>
        <taxon>Bacillati</taxon>
        <taxon>Bacillota</taxon>
        <taxon>Bacilli</taxon>
        <taxon>Bacillales</taxon>
        <taxon>Bacillaceae</taxon>
        <taxon>Aquibacillus</taxon>
    </lineage>
</organism>